<proteinExistence type="inferred from homology"/>
<dbReference type="InterPro" id="IPR009283">
    <property type="entry name" value="Apyrase"/>
</dbReference>
<dbReference type="GO" id="GO:0004382">
    <property type="term" value="F:GDP phosphatase activity"/>
    <property type="evidence" value="ECO:0007669"/>
    <property type="project" value="TreeGrafter"/>
</dbReference>
<evidence type="ECO:0000256" key="2">
    <source>
        <dbReference type="ARBA" id="ARBA00022723"/>
    </source>
</evidence>
<keyword evidence="3" id="KW-0378">Hydrolase</keyword>
<evidence type="ECO:0000256" key="4">
    <source>
        <dbReference type="ARBA" id="ARBA00022837"/>
    </source>
</evidence>
<feature type="binding site" evidence="6">
    <location>
        <position position="425"/>
    </location>
    <ligand>
        <name>Ca(2+)</name>
        <dbReference type="ChEBI" id="CHEBI:29108"/>
    </ligand>
</feature>
<sequence>MRVSRISILDLPPHPTMPLETPYQRLEHGLAYHFTRAPVYRIGNTALRIQKRHIFFVFISFLFLVVIYTFFGSQNTNKYLDNRKDYKTIVYESPYPLTPPVRTERGLKYKFGIISDLDTSSLSKDVKNTWLSYLKAGYLTVDIPAQKAYIEIESGSPIVLSSNIASGGRGMELSELVVFDGNVMTFDDRTGIVYVIEGKTAYPWVILTDGPGKVSKGFKSEWATVKDGYLYVGGLGKVWTNSKGETVNHFPQWVKSVSPKGHVKHHDWQMNYEALAKAVDIQHPGYLIHEACAWSDIKRKWVFLPRRESKEAYNEEDDENRGTNLMLITDEDFSDVEEFSCIFSPNHSREMEGGSSVGKVKRVGTVTPTHGFSSLKFIPGTNDEWIVALKSEETNGKTSTYALVFNMDGHIILPETQVSAEHKFEGIEFL</sequence>
<dbReference type="Proteomes" id="UP001187531">
    <property type="component" value="Unassembled WGS sequence"/>
</dbReference>
<keyword evidence="7" id="KW-0472">Membrane</keyword>
<feature type="binding site" evidence="6">
    <location>
        <position position="221"/>
    </location>
    <ligand>
        <name>Ca(2+)</name>
        <dbReference type="ChEBI" id="CHEBI:29108"/>
    </ligand>
</feature>
<dbReference type="AlphaFoldDB" id="A0AA88HYF9"/>
<keyword evidence="9" id="KW-1185">Reference proteome</keyword>
<dbReference type="EMBL" id="JAVRJZ010000011">
    <property type="protein sequence ID" value="KAK2716540.1"/>
    <property type="molecule type" value="Genomic_DNA"/>
</dbReference>
<comment type="cofactor">
    <cofactor evidence="1 6">
        <name>Ca(2+)</name>
        <dbReference type="ChEBI" id="CHEBI:29108"/>
    </cofactor>
</comment>
<evidence type="ECO:0000313" key="9">
    <source>
        <dbReference type="Proteomes" id="UP001187531"/>
    </source>
</evidence>
<dbReference type="Gene3D" id="2.120.10.100">
    <property type="entry name" value="Apyrase"/>
    <property type="match status" value="1"/>
</dbReference>
<comment type="similarity">
    <text evidence="5">Belongs to the apyrase family.</text>
</comment>
<evidence type="ECO:0000256" key="7">
    <source>
        <dbReference type="SAM" id="Phobius"/>
    </source>
</evidence>
<accession>A0AA88HYF9</accession>
<organism evidence="8 9">
    <name type="scientific">Artemia franciscana</name>
    <name type="common">Brine shrimp</name>
    <name type="synonym">Artemia sanfranciscana</name>
    <dbReference type="NCBI Taxonomy" id="6661"/>
    <lineage>
        <taxon>Eukaryota</taxon>
        <taxon>Metazoa</taxon>
        <taxon>Ecdysozoa</taxon>
        <taxon>Arthropoda</taxon>
        <taxon>Crustacea</taxon>
        <taxon>Branchiopoda</taxon>
        <taxon>Anostraca</taxon>
        <taxon>Artemiidae</taxon>
        <taxon>Artemia</taxon>
    </lineage>
</organism>
<dbReference type="InterPro" id="IPR036258">
    <property type="entry name" value="Apyrase_sf"/>
</dbReference>
<dbReference type="PANTHER" id="PTHR13023:SF3">
    <property type="entry name" value="SOLUBLE CALCIUM-ACTIVATED NUCLEOTIDASE 1"/>
    <property type="match status" value="1"/>
</dbReference>
<dbReference type="EMBL" id="JAVRJZ010000011">
    <property type="protein sequence ID" value="KAK2716541.1"/>
    <property type="molecule type" value="Genomic_DNA"/>
</dbReference>
<keyword evidence="2 6" id="KW-0479">Metal-binding</keyword>
<comment type="caution">
    <text evidence="8">The sequence shown here is derived from an EMBL/GenBank/DDBJ whole genome shotgun (WGS) entry which is preliminary data.</text>
</comment>
<feature type="binding site" evidence="6">
    <location>
        <position position="175"/>
    </location>
    <ligand>
        <name>Ca(2+)</name>
        <dbReference type="ChEBI" id="CHEBI:29108"/>
    </ligand>
</feature>
<dbReference type="Pfam" id="PF06079">
    <property type="entry name" value="Apyrase"/>
    <property type="match status" value="2"/>
</dbReference>
<evidence type="ECO:0000256" key="1">
    <source>
        <dbReference type="ARBA" id="ARBA00001913"/>
    </source>
</evidence>
<feature type="binding site" evidence="6">
    <location>
        <position position="174"/>
    </location>
    <ligand>
        <name>Ca(2+)</name>
        <dbReference type="ChEBI" id="CHEBI:29108"/>
    </ligand>
</feature>
<feature type="binding site" evidence="6">
    <location>
        <position position="290"/>
    </location>
    <ligand>
        <name>Ca(2+)</name>
        <dbReference type="ChEBI" id="CHEBI:29108"/>
    </ligand>
</feature>
<dbReference type="GO" id="GO:0030166">
    <property type="term" value="P:proteoglycan biosynthetic process"/>
    <property type="evidence" value="ECO:0007669"/>
    <property type="project" value="TreeGrafter"/>
</dbReference>
<evidence type="ECO:0000256" key="6">
    <source>
        <dbReference type="PIRSR" id="PIRSR609283-1"/>
    </source>
</evidence>
<feature type="transmembrane region" description="Helical" evidence="7">
    <location>
        <begin position="54"/>
        <end position="71"/>
    </location>
</feature>
<dbReference type="GO" id="GO:0045134">
    <property type="term" value="F:UDP phosphatase activity"/>
    <property type="evidence" value="ECO:0007669"/>
    <property type="project" value="TreeGrafter"/>
</dbReference>
<reference evidence="8" key="1">
    <citation type="submission" date="2023-07" db="EMBL/GenBank/DDBJ databases">
        <title>Chromosome-level genome assembly of Artemia franciscana.</title>
        <authorList>
            <person name="Jo E."/>
        </authorList>
    </citation>
    <scope>NUCLEOTIDE SEQUENCE</scope>
    <source>
        <tissue evidence="8">Whole body</tissue>
    </source>
</reference>
<name>A0AA88HYF9_ARTSF</name>
<evidence type="ECO:0008006" key="10">
    <source>
        <dbReference type="Google" id="ProtNLM"/>
    </source>
</evidence>
<evidence type="ECO:0000256" key="3">
    <source>
        <dbReference type="ARBA" id="ARBA00022801"/>
    </source>
</evidence>
<gene>
    <name evidence="8" type="ORF">QYM36_006882</name>
</gene>
<keyword evidence="7" id="KW-0812">Transmembrane</keyword>
<protein>
    <recommendedName>
        <fullName evidence="10">Apyrase</fullName>
    </recommendedName>
</protein>
<dbReference type="GO" id="GO:0005509">
    <property type="term" value="F:calcium ion binding"/>
    <property type="evidence" value="ECO:0007669"/>
    <property type="project" value="InterPro"/>
</dbReference>
<keyword evidence="7" id="KW-1133">Transmembrane helix</keyword>
<keyword evidence="4 6" id="KW-0106">Calcium</keyword>
<evidence type="ECO:0000256" key="5">
    <source>
        <dbReference type="ARBA" id="ARBA00025738"/>
    </source>
</evidence>
<feature type="binding site" evidence="6">
    <location>
        <position position="373"/>
    </location>
    <ligand>
        <name>Ca(2+)</name>
        <dbReference type="ChEBI" id="CHEBI:29108"/>
    </ligand>
</feature>
<dbReference type="PANTHER" id="PTHR13023">
    <property type="entry name" value="APYRASE"/>
    <property type="match status" value="1"/>
</dbReference>
<dbReference type="SUPFAM" id="SSF101887">
    <property type="entry name" value="Apyrase"/>
    <property type="match status" value="1"/>
</dbReference>
<evidence type="ECO:0000313" key="8">
    <source>
        <dbReference type="EMBL" id="KAK2716541.1"/>
    </source>
</evidence>